<dbReference type="GO" id="GO:0005737">
    <property type="term" value="C:cytoplasm"/>
    <property type="evidence" value="ECO:0007669"/>
    <property type="project" value="TreeGrafter"/>
</dbReference>
<name>W0RLV7_9BACT</name>
<dbReference type="eggNOG" id="COG0626">
    <property type="taxonomic scope" value="Bacteria"/>
</dbReference>
<dbReference type="STRING" id="861299.J421_3758"/>
<dbReference type="InterPro" id="IPR015424">
    <property type="entry name" value="PyrdxlP-dep_Trfase"/>
</dbReference>
<comment type="similarity">
    <text evidence="4">Belongs to the trans-sulfuration enzymes family.</text>
</comment>
<evidence type="ECO:0000313" key="5">
    <source>
        <dbReference type="EMBL" id="AHG91295.1"/>
    </source>
</evidence>
<dbReference type="KEGG" id="gba:J421_3758"/>
<dbReference type="Gene3D" id="3.90.1150.10">
    <property type="entry name" value="Aspartate Aminotransferase, domain 1"/>
    <property type="match status" value="1"/>
</dbReference>
<dbReference type="GO" id="GO:0030170">
    <property type="term" value="F:pyridoxal phosphate binding"/>
    <property type="evidence" value="ECO:0007669"/>
    <property type="project" value="InterPro"/>
</dbReference>
<dbReference type="PROSITE" id="PS00868">
    <property type="entry name" value="CYS_MET_METAB_PP"/>
    <property type="match status" value="1"/>
</dbReference>
<dbReference type="PIRSF" id="PIRSF001434">
    <property type="entry name" value="CGS"/>
    <property type="match status" value="1"/>
</dbReference>
<organism evidence="5 6">
    <name type="scientific">Gemmatirosa kalamazoonensis</name>
    <dbReference type="NCBI Taxonomy" id="861299"/>
    <lineage>
        <taxon>Bacteria</taxon>
        <taxon>Pseudomonadati</taxon>
        <taxon>Gemmatimonadota</taxon>
        <taxon>Gemmatimonadia</taxon>
        <taxon>Gemmatimonadales</taxon>
        <taxon>Gemmatimonadaceae</taxon>
        <taxon>Gemmatirosa</taxon>
    </lineage>
</organism>
<protein>
    <submittedName>
        <fullName evidence="5">Cys/Met metabolism pyridoxal-phosphate-dependent protein</fullName>
    </submittedName>
</protein>
<dbReference type="AlphaFoldDB" id="W0RLV7"/>
<dbReference type="EMBL" id="CP007128">
    <property type="protein sequence ID" value="AHG91295.1"/>
    <property type="molecule type" value="Genomic_DNA"/>
</dbReference>
<reference evidence="5 6" key="1">
    <citation type="journal article" date="2014" name="Genome Announc.">
        <title>Genome Sequence and Methylome of Soil Bacterium Gemmatirosa kalamazoonensis KBS708T, a Member of the Rarely Cultivated Gemmatimonadetes Phylum.</title>
        <authorList>
            <person name="Debruyn J.M."/>
            <person name="Radosevich M."/>
            <person name="Wommack K.E."/>
            <person name="Polson S.W."/>
            <person name="Hauser L.J."/>
            <person name="Fawaz M.N."/>
            <person name="Korlach J."/>
            <person name="Tsai Y.C."/>
        </authorList>
    </citation>
    <scope>NUCLEOTIDE SEQUENCE [LARGE SCALE GENOMIC DNA]</scope>
    <source>
        <strain evidence="5 6">KBS708</strain>
    </source>
</reference>
<dbReference type="RefSeq" id="WP_025412746.1">
    <property type="nucleotide sequence ID" value="NZ_CP007128.1"/>
</dbReference>
<dbReference type="SUPFAM" id="SSF53383">
    <property type="entry name" value="PLP-dependent transferases"/>
    <property type="match status" value="1"/>
</dbReference>
<keyword evidence="6" id="KW-1185">Reference proteome</keyword>
<dbReference type="InterPro" id="IPR015422">
    <property type="entry name" value="PyrdxlP-dep_Trfase_small"/>
</dbReference>
<dbReference type="PANTHER" id="PTHR11808:SF80">
    <property type="entry name" value="CYSTATHIONINE GAMMA-LYASE"/>
    <property type="match status" value="1"/>
</dbReference>
<gene>
    <name evidence="5" type="ORF">J421_3758</name>
</gene>
<dbReference type="GO" id="GO:0009086">
    <property type="term" value="P:methionine biosynthetic process"/>
    <property type="evidence" value="ECO:0007669"/>
    <property type="project" value="UniProtKB-ARBA"/>
</dbReference>
<dbReference type="Gene3D" id="3.40.640.10">
    <property type="entry name" value="Type I PLP-dependent aspartate aminotransferase-like (Major domain)"/>
    <property type="match status" value="1"/>
</dbReference>
<evidence type="ECO:0000256" key="4">
    <source>
        <dbReference type="RuleBase" id="RU362118"/>
    </source>
</evidence>
<dbReference type="FunFam" id="3.40.640.10:FF:000046">
    <property type="entry name" value="Cystathionine gamma-lyase"/>
    <property type="match status" value="1"/>
</dbReference>
<keyword evidence="2 3" id="KW-0663">Pyridoxal phosphate</keyword>
<evidence type="ECO:0000313" key="6">
    <source>
        <dbReference type="Proteomes" id="UP000019151"/>
    </source>
</evidence>
<dbReference type="PATRIC" id="fig|861299.3.peg.3814"/>
<comment type="cofactor">
    <cofactor evidence="1 4">
        <name>pyridoxal 5'-phosphate</name>
        <dbReference type="ChEBI" id="CHEBI:597326"/>
    </cofactor>
</comment>
<dbReference type="Proteomes" id="UP000019151">
    <property type="component" value="Chromosome"/>
</dbReference>
<dbReference type="Pfam" id="PF01053">
    <property type="entry name" value="Cys_Met_Meta_PP"/>
    <property type="match status" value="1"/>
</dbReference>
<dbReference type="InterPro" id="IPR054542">
    <property type="entry name" value="Cys_met_metab_PP"/>
</dbReference>
<dbReference type="GO" id="GO:0019346">
    <property type="term" value="P:transsulfuration"/>
    <property type="evidence" value="ECO:0007669"/>
    <property type="project" value="InterPro"/>
</dbReference>
<dbReference type="FunFam" id="3.90.1150.10:FF:000033">
    <property type="entry name" value="Cystathionine gamma-synthase"/>
    <property type="match status" value="1"/>
</dbReference>
<proteinExistence type="inferred from homology"/>
<dbReference type="OrthoDB" id="9803729at2"/>
<evidence type="ECO:0000256" key="3">
    <source>
        <dbReference type="PIRSR" id="PIRSR001434-2"/>
    </source>
</evidence>
<evidence type="ECO:0000256" key="1">
    <source>
        <dbReference type="ARBA" id="ARBA00001933"/>
    </source>
</evidence>
<feature type="modified residue" description="N6-(pyridoxal phosphate)lysine" evidence="3">
    <location>
        <position position="216"/>
    </location>
</feature>
<dbReference type="GO" id="GO:0016846">
    <property type="term" value="F:carbon-sulfur lyase activity"/>
    <property type="evidence" value="ECO:0007669"/>
    <property type="project" value="TreeGrafter"/>
</dbReference>
<dbReference type="CDD" id="cd00614">
    <property type="entry name" value="CGS_like"/>
    <property type="match status" value="1"/>
</dbReference>
<sequence length="398" mass="42870">MDTSSAPAAVTPGFSTVAVHGARVLRDDASDGAERPAGRPVVTPLVQSVNFTQPFGTEDGLRYTRYGNVPNAESVQTRLALLEGAEAALVCASGMGATACTMLALLRPGDHLLSSAWIYGGTHKLFTQELPAFGVEVTFVDPTKQRDWRRSVRKTTRAVFVESPVNPTTRVLDLRPLARMSSELGLALVVDSTFASPINFRPLEHGADVVIHSATKYLNGHHDVLGGAVAGAASVIEEVRQKMIVWGQAPDPFACWLLERGMKTLDVRVRRQSENAQRLAEWCESRGEIARVLYPGLPSHPDHDVARDTLDGFGGMMAIELEGGGEAAERFVKRLRVITHAPSLGGVDSLVSEPRYTSHAHLTVAERAKAGVPDGFLRISVGIENVEDLIADVEQALA</sequence>
<dbReference type="InParanoid" id="W0RLV7"/>
<dbReference type="PANTHER" id="PTHR11808">
    <property type="entry name" value="TRANS-SULFURATION ENZYME FAMILY MEMBER"/>
    <property type="match status" value="1"/>
</dbReference>
<dbReference type="HOGENOM" id="CLU_018986_2_0_0"/>
<dbReference type="InterPro" id="IPR015421">
    <property type="entry name" value="PyrdxlP-dep_Trfase_major"/>
</dbReference>
<dbReference type="InterPro" id="IPR000277">
    <property type="entry name" value="Cys/Met-Metab_PyrdxlP-dep_enz"/>
</dbReference>
<accession>W0RLV7</accession>
<evidence type="ECO:0000256" key="2">
    <source>
        <dbReference type="ARBA" id="ARBA00022898"/>
    </source>
</evidence>